<evidence type="ECO:0000259" key="1">
    <source>
        <dbReference type="Pfam" id="PF08818"/>
    </source>
</evidence>
<dbReference type="RefSeq" id="WP_109229272.1">
    <property type="nucleotide sequence ID" value="NZ_PYHR01000002.1"/>
</dbReference>
<dbReference type="OrthoDB" id="3236524at2"/>
<sequence length="125" mass="14112">MESTPKPPKPTTIEEYLERLDPEPRAQLVRIRSLVKELVPTAEETISYGMPTLTYGGRALVYFTASKKHLSFYPSSWALDAFRDRLAGWTTTAHAVQFTLDNPLPDDLIADLVRAHVRDIDAGRQ</sequence>
<organism evidence="2 3">
    <name type="scientific">Serinibacter arcticus</name>
    <dbReference type="NCBI Taxonomy" id="1655435"/>
    <lineage>
        <taxon>Bacteria</taxon>
        <taxon>Bacillati</taxon>
        <taxon>Actinomycetota</taxon>
        <taxon>Actinomycetes</taxon>
        <taxon>Micrococcales</taxon>
        <taxon>Beutenbergiaceae</taxon>
        <taxon>Serinibacter</taxon>
    </lineage>
</organism>
<dbReference type="Gene3D" id="3.90.1150.200">
    <property type="match status" value="1"/>
</dbReference>
<reference evidence="2 3" key="1">
    <citation type="submission" date="2018-03" db="EMBL/GenBank/DDBJ databases">
        <title>Genome assembly of novel Miniimonas species PCH200.</title>
        <authorList>
            <person name="Thakur V."/>
            <person name="Kumar V."/>
            <person name="Singh D."/>
        </authorList>
    </citation>
    <scope>NUCLEOTIDE SEQUENCE [LARGE SCALE GENOMIC DNA]</scope>
    <source>
        <strain evidence="2 3">PCH200</strain>
    </source>
</reference>
<comment type="caution">
    <text evidence="2">The sequence shown here is derived from an EMBL/GenBank/DDBJ whole genome shotgun (WGS) entry which is preliminary data.</text>
</comment>
<name>A0A2U1ZVB8_9MICO</name>
<dbReference type="AlphaFoldDB" id="A0A2U1ZVB8"/>
<dbReference type="Pfam" id="PF08818">
    <property type="entry name" value="DUF1801"/>
    <property type="match status" value="1"/>
</dbReference>
<dbReference type="EMBL" id="PYHR01000002">
    <property type="protein sequence ID" value="PWD50890.1"/>
    <property type="molecule type" value="Genomic_DNA"/>
</dbReference>
<gene>
    <name evidence="2" type="ORF">C8046_09735</name>
</gene>
<dbReference type="InterPro" id="IPR014922">
    <property type="entry name" value="YdhG-like"/>
</dbReference>
<keyword evidence="3" id="KW-1185">Reference proteome</keyword>
<dbReference type="Proteomes" id="UP000245166">
    <property type="component" value="Unassembled WGS sequence"/>
</dbReference>
<dbReference type="SUPFAM" id="SSF159888">
    <property type="entry name" value="YdhG-like"/>
    <property type="match status" value="1"/>
</dbReference>
<proteinExistence type="predicted"/>
<evidence type="ECO:0000313" key="3">
    <source>
        <dbReference type="Proteomes" id="UP000245166"/>
    </source>
</evidence>
<protein>
    <recommendedName>
        <fullName evidence="1">YdhG-like domain-containing protein</fullName>
    </recommendedName>
</protein>
<accession>A0A2U1ZVB8</accession>
<feature type="domain" description="YdhG-like" evidence="1">
    <location>
        <begin position="25"/>
        <end position="116"/>
    </location>
</feature>
<evidence type="ECO:0000313" key="2">
    <source>
        <dbReference type="EMBL" id="PWD50890.1"/>
    </source>
</evidence>